<dbReference type="Proteomes" id="UP001139365">
    <property type="component" value="Unassembled WGS sequence"/>
</dbReference>
<dbReference type="AlphaFoldDB" id="A0AAE3FG49"/>
<evidence type="ECO:0000259" key="1">
    <source>
        <dbReference type="Pfam" id="PF01408"/>
    </source>
</evidence>
<dbReference type="EMBL" id="JALEMU010000024">
    <property type="protein sequence ID" value="MCI5754909.1"/>
    <property type="molecule type" value="Genomic_DNA"/>
</dbReference>
<sequence>MKRKIRWGVIGCGGIADRRTIPGMLLSKSSKLVALMDVNPALLEECGKKYGIKKLFTDEKSLLALDEIDAVYIASPVFCHKKQTMMAADAGKHILLEKPVGLTSAEAEEISRYCAEKGVKLGVGFVMRFHEFHRQMKKIIADGRLGEVVSARAQLSCWYPEMDGAWRQNPSLSGGGALMDMGVHCIDLIRYITGLEVTAVDGMIGNQVFGYAVEDAGAVLMRLSNGATAYVDANFNIPDDAAICKLEIYGTKGSFTAEGTVSQDEAGTAVWRIADDTAGYDASQVRTGGETKELEGAGGNIYTKEVEAFAHSLLREESVPVTPEDAIISQSVVEAAYRSSKDDKTIRL</sequence>
<dbReference type="InterPro" id="IPR052515">
    <property type="entry name" value="Gfo/Idh/MocA_Oxidoreductase"/>
</dbReference>
<reference evidence="3 4" key="1">
    <citation type="submission" date="2022-03" db="EMBL/GenBank/DDBJ databases">
        <title>Metagenome-assembled genomes from swine fecal metagenomes.</title>
        <authorList>
            <person name="Holman D.B."/>
            <person name="Kommadath A."/>
        </authorList>
    </citation>
    <scope>NUCLEOTIDE SEQUENCE [LARGE SCALE GENOMIC DNA]</scope>
    <source>
        <strain evidence="3">SUG147</strain>
    </source>
</reference>
<evidence type="ECO:0000313" key="4">
    <source>
        <dbReference type="Proteomes" id="UP001139365"/>
    </source>
</evidence>
<dbReference type="PANTHER" id="PTHR43249">
    <property type="entry name" value="UDP-N-ACETYL-2-AMINO-2-DEOXY-D-GLUCURONATE OXIDASE"/>
    <property type="match status" value="1"/>
</dbReference>
<dbReference type="Gene3D" id="3.40.50.720">
    <property type="entry name" value="NAD(P)-binding Rossmann-like Domain"/>
    <property type="match status" value="1"/>
</dbReference>
<comment type="caution">
    <text evidence="3">The sequence shown here is derived from an EMBL/GenBank/DDBJ whole genome shotgun (WGS) entry which is preliminary data.</text>
</comment>
<name>A0AAE3FG49_9BACT</name>
<dbReference type="InterPro" id="IPR036291">
    <property type="entry name" value="NAD(P)-bd_dom_sf"/>
</dbReference>
<dbReference type="InterPro" id="IPR055170">
    <property type="entry name" value="GFO_IDH_MocA-like_dom"/>
</dbReference>
<feature type="domain" description="Gfo/Idh/MocA-like oxidoreductase N-terminal" evidence="1">
    <location>
        <begin position="5"/>
        <end position="125"/>
    </location>
</feature>
<proteinExistence type="predicted"/>
<accession>A0AAE3FG49</accession>
<dbReference type="PANTHER" id="PTHR43249:SF1">
    <property type="entry name" value="D-GLUCOSIDE 3-DEHYDROGENASE"/>
    <property type="match status" value="1"/>
</dbReference>
<organism evidence="3 4">
    <name type="scientific">Candidatus Colimorpha enterica</name>
    <dbReference type="NCBI Taxonomy" id="3083063"/>
    <lineage>
        <taxon>Bacteria</taxon>
        <taxon>Pseudomonadati</taxon>
        <taxon>Bacteroidota</taxon>
        <taxon>Bacteroidia</taxon>
        <taxon>Bacteroidales</taxon>
        <taxon>Candidatus Colimorpha</taxon>
    </lineage>
</organism>
<protein>
    <submittedName>
        <fullName evidence="3">Gfo/Idh/MocA family oxidoreductase</fullName>
    </submittedName>
</protein>
<gene>
    <name evidence="3" type="ORF">MR241_01290</name>
</gene>
<dbReference type="Pfam" id="PF01408">
    <property type="entry name" value="GFO_IDH_MocA"/>
    <property type="match status" value="1"/>
</dbReference>
<dbReference type="Gene3D" id="3.30.360.10">
    <property type="entry name" value="Dihydrodipicolinate Reductase, domain 2"/>
    <property type="match status" value="1"/>
</dbReference>
<dbReference type="GO" id="GO:0000166">
    <property type="term" value="F:nucleotide binding"/>
    <property type="evidence" value="ECO:0007669"/>
    <property type="project" value="InterPro"/>
</dbReference>
<evidence type="ECO:0000313" key="3">
    <source>
        <dbReference type="EMBL" id="MCI5754909.1"/>
    </source>
</evidence>
<feature type="domain" description="GFO/IDH/MocA-like oxidoreductase" evidence="2">
    <location>
        <begin position="133"/>
        <end position="255"/>
    </location>
</feature>
<dbReference type="Pfam" id="PF22725">
    <property type="entry name" value="GFO_IDH_MocA_C3"/>
    <property type="match status" value="1"/>
</dbReference>
<evidence type="ECO:0000259" key="2">
    <source>
        <dbReference type="Pfam" id="PF22725"/>
    </source>
</evidence>
<dbReference type="SUPFAM" id="SSF55347">
    <property type="entry name" value="Glyceraldehyde-3-phosphate dehydrogenase-like, C-terminal domain"/>
    <property type="match status" value="1"/>
</dbReference>
<dbReference type="InterPro" id="IPR000683">
    <property type="entry name" value="Gfo/Idh/MocA-like_OxRdtase_N"/>
</dbReference>
<dbReference type="SUPFAM" id="SSF51735">
    <property type="entry name" value="NAD(P)-binding Rossmann-fold domains"/>
    <property type="match status" value="1"/>
</dbReference>